<evidence type="ECO:0000256" key="2">
    <source>
        <dbReference type="ARBA" id="ARBA00023015"/>
    </source>
</evidence>
<evidence type="ECO:0000256" key="1">
    <source>
        <dbReference type="ARBA" id="ARBA00009437"/>
    </source>
</evidence>
<dbReference type="InterPro" id="IPR005119">
    <property type="entry name" value="LysR_subst-bd"/>
</dbReference>
<keyword evidence="3" id="KW-0238">DNA-binding</keyword>
<dbReference type="InterPro" id="IPR036390">
    <property type="entry name" value="WH_DNA-bd_sf"/>
</dbReference>
<organism evidence="6 7">
    <name type="scientific">Agarivorans aestuarii</name>
    <dbReference type="NCBI Taxonomy" id="1563703"/>
    <lineage>
        <taxon>Bacteria</taxon>
        <taxon>Pseudomonadati</taxon>
        <taxon>Pseudomonadota</taxon>
        <taxon>Gammaproteobacteria</taxon>
        <taxon>Alteromonadales</taxon>
        <taxon>Alteromonadaceae</taxon>
        <taxon>Agarivorans</taxon>
    </lineage>
</organism>
<evidence type="ECO:0000313" key="7">
    <source>
        <dbReference type="Proteomes" id="UP001310248"/>
    </source>
</evidence>
<dbReference type="InterPro" id="IPR000847">
    <property type="entry name" value="LysR_HTH_N"/>
</dbReference>
<dbReference type="SUPFAM" id="SSF46785">
    <property type="entry name" value="Winged helix' DNA-binding domain"/>
    <property type="match status" value="1"/>
</dbReference>
<comment type="caution">
    <text evidence="6">The sequence shown here is derived from an EMBL/GenBank/DDBJ whole genome shotgun (WGS) entry which is preliminary data.</text>
</comment>
<dbReference type="InterPro" id="IPR036388">
    <property type="entry name" value="WH-like_DNA-bd_sf"/>
</dbReference>
<dbReference type="Proteomes" id="UP001310248">
    <property type="component" value="Unassembled WGS sequence"/>
</dbReference>
<protein>
    <submittedName>
        <fullName evidence="6">LysR family transcriptional regulator</fullName>
    </submittedName>
</protein>
<dbReference type="Pfam" id="PF00126">
    <property type="entry name" value="HTH_1"/>
    <property type="match status" value="1"/>
</dbReference>
<dbReference type="Gene3D" id="1.10.10.10">
    <property type="entry name" value="Winged helix-like DNA-binding domain superfamily/Winged helix DNA-binding domain"/>
    <property type="match status" value="1"/>
</dbReference>
<name>A0ABU7G6V3_9ALTE</name>
<dbReference type="RefSeq" id="WP_329776110.1">
    <property type="nucleotide sequence ID" value="NZ_JAYDYW010000011.1"/>
</dbReference>
<dbReference type="PANTHER" id="PTHR30537">
    <property type="entry name" value="HTH-TYPE TRANSCRIPTIONAL REGULATOR"/>
    <property type="match status" value="1"/>
</dbReference>
<evidence type="ECO:0000259" key="5">
    <source>
        <dbReference type="PROSITE" id="PS50931"/>
    </source>
</evidence>
<dbReference type="PANTHER" id="PTHR30537:SF3">
    <property type="entry name" value="TRANSCRIPTIONAL REGULATORY PROTEIN"/>
    <property type="match status" value="1"/>
</dbReference>
<dbReference type="SUPFAM" id="SSF53850">
    <property type="entry name" value="Periplasmic binding protein-like II"/>
    <property type="match status" value="1"/>
</dbReference>
<dbReference type="Pfam" id="PF03466">
    <property type="entry name" value="LysR_substrate"/>
    <property type="match status" value="1"/>
</dbReference>
<keyword evidence="4" id="KW-0804">Transcription</keyword>
<keyword evidence="7" id="KW-1185">Reference proteome</keyword>
<accession>A0ABU7G6V3</accession>
<gene>
    <name evidence="6" type="ORF">SNR37_000467</name>
</gene>
<comment type="similarity">
    <text evidence="1">Belongs to the LysR transcriptional regulatory family.</text>
</comment>
<dbReference type="InterPro" id="IPR058163">
    <property type="entry name" value="LysR-type_TF_proteobact-type"/>
</dbReference>
<dbReference type="PROSITE" id="PS50931">
    <property type="entry name" value="HTH_LYSR"/>
    <property type="match status" value="1"/>
</dbReference>
<proteinExistence type="inferred from homology"/>
<dbReference type="Gene3D" id="3.40.190.290">
    <property type="match status" value="1"/>
</dbReference>
<evidence type="ECO:0000256" key="3">
    <source>
        <dbReference type="ARBA" id="ARBA00023125"/>
    </source>
</evidence>
<reference evidence="7" key="1">
    <citation type="submission" date="2023-07" db="EMBL/GenBank/DDBJ databases">
        <title>Draft genome sequence of Agarivorans aestuarii strain ZMCS4, a CAZymes producing bacteria isolated from the marine brown algae Clodostephus spongiosus.</title>
        <authorList>
            <person name="Lorente B."/>
            <person name="Cabral C."/>
            <person name="Frias J."/>
            <person name="Faria J."/>
            <person name="Toubarro D."/>
        </authorList>
    </citation>
    <scope>NUCLEOTIDE SEQUENCE [LARGE SCALE GENOMIC DNA]</scope>
    <source>
        <strain evidence="7">ZMCS4</strain>
    </source>
</reference>
<evidence type="ECO:0000313" key="6">
    <source>
        <dbReference type="EMBL" id="MEE1675142.1"/>
    </source>
</evidence>
<keyword evidence="2" id="KW-0805">Transcription regulation</keyword>
<evidence type="ECO:0000256" key="4">
    <source>
        <dbReference type="ARBA" id="ARBA00023163"/>
    </source>
</evidence>
<sequence length="296" mass="33211">MNAHKNDWNDIHIAYKVATLGTLTAAAEALDVHHSTVLRRINALEERLGTRLFHRHARGYQVTEAGLLLTQTAESTQNDFNRLLGKLAGTDNQLSGTLVLTTVNNMAELLLPMLADFQALYPNIKLEYAADSRILKLEHGEAHVSIRPGNKPKDLDYVVQHLADSPVTLYGSSSYLKKRGKIKSLSDVAGHRFISTIEPYSQISFINWMNSELDPQQIALRVNDFNAFIPAIRAGFGAAPLNCETAKHYPDLLPLMPPPEHWAIPQWLTTHVDMHRTSKVQAFTQFLKQRFKALAE</sequence>
<feature type="domain" description="HTH lysR-type" evidence="5">
    <location>
        <begin position="6"/>
        <end position="63"/>
    </location>
</feature>
<dbReference type="EMBL" id="JAYDYW010000011">
    <property type="protein sequence ID" value="MEE1675142.1"/>
    <property type="molecule type" value="Genomic_DNA"/>
</dbReference>